<dbReference type="OrthoDB" id="1522997at2"/>
<keyword evidence="8" id="KW-1185">Reference proteome</keyword>
<dbReference type="InterPro" id="IPR006139">
    <property type="entry name" value="D-isomer_2_OHA_DH_cat_dom"/>
</dbReference>
<geneLocation type="plasmid" evidence="7 8">
    <name>unnamed</name>
</geneLocation>
<dbReference type="PROSITE" id="PS00671">
    <property type="entry name" value="D_2_HYDROXYACID_DH_3"/>
    <property type="match status" value="1"/>
</dbReference>
<name>A0A1X9YZ27_9BACT</name>
<evidence type="ECO:0000313" key="7">
    <source>
        <dbReference type="EMBL" id="ARS38155.1"/>
    </source>
</evidence>
<dbReference type="Pfam" id="PF02826">
    <property type="entry name" value="2-Hacid_dh_C"/>
    <property type="match status" value="1"/>
</dbReference>
<evidence type="ECO:0000259" key="6">
    <source>
        <dbReference type="Pfam" id="PF02826"/>
    </source>
</evidence>
<evidence type="ECO:0000256" key="2">
    <source>
        <dbReference type="ARBA" id="ARBA00023002"/>
    </source>
</evidence>
<dbReference type="CDD" id="cd12183">
    <property type="entry name" value="LDH_like_2"/>
    <property type="match status" value="1"/>
</dbReference>
<dbReference type="RefSeq" id="WP_025603912.1">
    <property type="nucleotide sequence ID" value="NZ_CP021236.1"/>
</dbReference>
<evidence type="ECO:0000259" key="5">
    <source>
        <dbReference type="Pfam" id="PF00389"/>
    </source>
</evidence>
<dbReference type="EMBL" id="CP021236">
    <property type="protein sequence ID" value="ARS38155.1"/>
    <property type="molecule type" value="Genomic_DNA"/>
</dbReference>
<dbReference type="PANTHER" id="PTHR43026">
    <property type="entry name" value="2-HYDROXYACID DEHYDROGENASE HOMOLOG 1-RELATED"/>
    <property type="match status" value="1"/>
</dbReference>
<dbReference type="InterPro" id="IPR029753">
    <property type="entry name" value="D-isomer_DH_CS"/>
</dbReference>
<protein>
    <submittedName>
        <fullName evidence="7">2-hydroxyacid dehydrogenase</fullName>
    </submittedName>
</protein>
<reference evidence="8" key="1">
    <citation type="submission" date="2017-05" db="EMBL/GenBank/DDBJ databases">
        <authorList>
            <person name="Ray J."/>
            <person name="Price M."/>
            <person name="Deutschbauer A."/>
        </authorList>
    </citation>
    <scope>NUCLEOTIDE SEQUENCE [LARGE SCALE GENOMIC DNA]</scope>
    <source>
        <strain evidence="8">DSM 19842</strain>
        <plasmid evidence="8">unnamed</plasmid>
    </source>
</reference>
<dbReference type="KEGG" id="pact:CA264_21665"/>
<dbReference type="STRING" id="709015.GCA_000472485_00143"/>
<accession>A0A1X9YZ27</accession>
<dbReference type="SUPFAM" id="SSF52283">
    <property type="entry name" value="Formate/glycerate dehydrogenase catalytic domain-like"/>
    <property type="match status" value="1"/>
</dbReference>
<sequence>MRVAMYSTHTFERSFLEQANDAKHELLFLKPRLSDTTVPLAQGCQAVSIFVGDDASQPVLEALSEIGVQFLALRSTGYNHVDLKAAAMLQMRIARVMEYSPYAVAEHSVALMLALNRKLIKAHTRVRELNFSLDGLVGFDMHRKTVGIIGLGKIGKVVATILRGFGCGILVSDPSPDYHFATHLKIKYTDVDTLCTQSDIISLHAPLTAQTRYLINAERISKMKRGVMLINTSRGALVNTKDVIQGLKTGQIGSLGLDVYEEEQNLFFEDHSEEILQDDVIARLLTFQNVLITSHQAFLTDTALQNIARTTIYNLKCFEQGVVGVNELNEMM</sequence>
<dbReference type="InterPro" id="IPR006140">
    <property type="entry name" value="D-isomer_DH_NAD-bd"/>
</dbReference>
<feature type="domain" description="D-isomer specific 2-hydroxyacid dehydrogenase catalytic" evidence="5">
    <location>
        <begin position="9"/>
        <end position="322"/>
    </location>
</feature>
<feature type="domain" description="D-isomer specific 2-hydroxyacid dehydrogenase NAD-binding" evidence="6">
    <location>
        <begin position="109"/>
        <end position="297"/>
    </location>
</feature>
<dbReference type="SUPFAM" id="SSF51735">
    <property type="entry name" value="NAD(P)-binding Rossmann-fold domains"/>
    <property type="match status" value="1"/>
</dbReference>
<dbReference type="InterPro" id="IPR058205">
    <property type="entry name" value="D-LDH-like"/>
</dbReference>
<keyword evidence="2 4" id="KW-0560">Oxidoreductase</keyword>
<dbReference type="Proteomes" id="UP000266292">
    <property type="component" value="Plasmid unnamed"/>
</dbReference>
<gene>
    <name evidence="7" type="ORF">CA264_21665</name>
</gene>
<evidence type="ECO:0000256" key="3">
    <source>
        <dbReference type="ARBA" id="ARBA00023027"/>
    </source>
</evidence>
<keyword evidence="7" id="KW-0614">Plasmid</keyword>
<keyword evidence="3" id="KW-0520">NAD</keyword>
<dbReference type="PROSITE" id="PS00670">
    <property type="entry name" value="D_2_HYDROXYACID_DH_2"/>
    <property type="match status" value="1"/>
</dbReference>
<evidence type="ECO:0000313" key="8">
    <source>
        <dbReference type="Proteomes" id="UP000266292"/>
    </source>
</evidence>
<dbReference type="Gene3D" id="3.40.50.720">
    <property type="entry name" value="NAD(P)-binding Rossmann-like Domain"/>
    <property type="match status" value="2"/>
</dbReference>
<comment type="similarity">
    <text evidence="1 4">Belongs to the D-isomer specific 2-hydroxyacid dehydrogenase family.</text>
</comment>
<organism evidence="7 8">
    <name type="scientific">Pontibacter actiniarum</name>
    <dbReference type="NCBI Taxonomy" id="323450"/>
    <lineage>
        <taxon>Bacteria</taxon>
        <taxon>Pseudomonadati</taxon>
        <taxon>Bacteroidota</taxon>
        <taxon>Cytophagia</taxon>
        <taxon>Cytophagales</taxon>
        <taxon>Hymenobacteraceae</taxon>
        <taxon>Pontibacter</taxon>
    </lineage>
</organism>
<dbReference type="Pfam" id="PF00389">
    <property type="entry name" value="2-Hacid_dh"/>
    <property type="match status" value="1"/>
</dbReference>
<evidence type="ECO:0000256" key="1">
    <source>
        <dbReference type="ARBA" id="ARBA00005854"/>
    </source>
</evidence>
<dbReference type="GO" id="GO:0008720">
    <property type="term" value="F:D-lactate dehydrogenase (NAD+) activity"/>
    <property type="evidence" value="ECO:0007669"/>
    <property type="project" value="TreeGrafter"/>
</dbReference>
<evidence type="ECO:0000256" key="4">
    <source>
        <dbReference type="RuleBase" id="RU003719"/>
    </source>
</evidence>
<proteinExistence type="inferred from homology"/>
<dbReference type="AlphaFoldDB" id="A0A1X9YZ27"/>
<dbReference type="InterPro" id="IPR036291">
    <property type="entry name" value="NAD(P)-bd_dom_sf"/>
</dbReference>
<dbReference type="GO" id="GO:0051287">
    <property type="term" value="F:NAD binding"/>
    <property type="evidence" value="ECO:0007669"/>
    <property type="project" value="InterPro"/>
</dbReference>
<dbReference type="PANTHER" id="PTHR43026:SF1">
    <property type="entry name" value="2-HYDROXYACID DEHYDROGENASE HOMOLOG 1-RELATED"/>
    <property type="match status" value="1"/>
</dbReference>